<gene>
    <name evidence="3" type="ORF">FHS81_000435</name>
</gene>
<reference evidence="3 4" key="1">
    <citation type="submission" date="2020-08" db="EMBL/GenBank/DDBJ databases">
        <title>Genomic Encyclopedia of Type Strains, Phase IV (KMG-IV): sequencing the most valuable type-strain genomes for metagenomic binning, comparative biology and taxonomic classification.</title>
        <authorList>
            <person name="Goeker M."/>
        </authorList>
    </citation>
    <scope>NUCLEOTIDE SEQUENCE [LARGE SCALE GENOMIC DNA]</scope>
    <source>
        <strain evidence="3 4">DSM 28760</strain>
    </source>
</reference>
<protein>
    <submittedName>
        <fullName evidence="3">Uncharacterized protein (TIGR02302 family)</fullName>
    </submittedName>
</protein>
<feature type="transmembrane region" description="Helical" evidence="2">
    <location>
        <begin position="161"/>
        <end position="179"/>
    </location>
</feature>
<dbReference type="Proteomes" id="UP000537592">
    <property type="component" value="Unassembled WGS sequence"/>
</dbReference>
<keyword evidence="4" id="KW-1185">Reference proteome</keyword>
<dbReference type="EMBL" id="JACICC010000001">
    <property type="protein sequence ID" value="MBB3808381.1"/>
    <property type="molecule type" value="Genomic_DNA"/>
</dbReference>
<keyword evidence="2" id="KW-0812">Transmembrane</keyword>
<feature type="compositionally biased region" description="Low complexity" evidence="1">
    <location>
        <begin position="739"/>
        <end position="748"/>
    </location>
</feature>
<evidence type="ECO:0000256" key="2">
    <source>
        <dbReference type="SAM" id="Phobius"/>
    </source>
</evidence>
<accession>A0A7W5Z289</accession>
<dbReference type="Pfam" id="PF13779">
    <property type="entry name" value="DUF4175"/>
    <property type="match status" value="1"/>
</dbReference>
<dbReference type="AlphaFoldDB" id="A0A7W5Z289"/>
<organism evidence="3 4">
    <name type="scientific">Pseudochelatococcus contaminans</name>
    <dbReference type="NCBI Taxonomy" id="1538103"/>
    <lineage>
        <taxon>Bacteria</taxon>
        <taxon>Pseudomonadati</taxon>
        <taxon>Pseudomonadota</taxon>
        <taxon>Alphaproteobacteria</taxon>
        <taxon>Hyphomicrobiales</taxon>
        <taxon>Chelatococcaceae</taxon>
        <taxon>Pseudochelatococcus</taxon>
    </lineage>
</organism>
<feature type="region of interest" description="Disordered" evidence="1">
    <location>
        <begin position="739"/>
        <end position="824"/>
    </location>
</feature>
<keyword evidence="2" id="KW-1133">Transmembrane helix</keyword>
<feature type="transmembrane region" description="Helical" evidence="2">
    <location>
        <begin position="67"/>
        <end position="86"/>
    </location>
</feature>
<dbReference type="InterPro" id="IPR012683">
    <property type="entry name" value="CHP02302_TM"/>
</dbReference>
<feature type="transmembrane region" description="Helical" evidence="2">
    <location>
        <begin position="39"/>
        <end position="61"/>
    </location>
</feature>
<comment type="caution">
    <text evidence="3">The sequence shown here is derived from an EMBL/GenBank/DDBJ whole genome shotgun (WGS) entry which is preliminary data.</text>
</comment>
<sequence length="824" mass="88983">MSGAGREQTARERNASVQLEEKVRLARLSLYLEKLWPRLWLPLGVAGVFVILSWLGFWALLPATGRMVGTLLFAAALVAAFVPAIARRYPRRQDALRVLDASAGSERLPDPASLLDDSQAMGVDDPASRALWTLHRRRAELAVERLRAPAPRPETASYDYYGLRGALIVALVAAAFIAGDERGRRFALAFDWQSQSAPDQVAMRVDGWIDPPVYTRLPPIMLDLAKTGTRDVSAPVGSVLVLRFSGPGGGRLADAVEVSEGLQPLATAAPGEGVVEKRFQVVGSATVSVDSNGGRASLTVSATPDAPPVIAFANKPEATRRGGLTIVYRARDDYGVTQAQGVVSLKGDVGDPVLVPPPTITLPVPRGDGTQDMTTTADLAAHPWAGADVLLTLVARDGAGQEGRSETLEITLPQRPFTNPLARALVEQRRNLVFRPHDWRDVRMALRALKIAPELFTPDAGVYLGLVTAEKLLSAARSQEDLVATTEFLWNMAVAIEDGDSSETERALRAAREALQAAIDANASPEEIARLTKELRDALNRHLSEMARNQARNGDRPMQNSGQPTRTITPEELAAMIDRMERLAQQGDMAGAQRLMEQLRDIFDNMQTAQAGEGGGGESPASAAGRALRSLDNMIRNQQRLRDETFRQNNELAEGGGPGQGGEAGNREDLPGRQQALRRQLERLQQGLTQQGLSGEPGFDAAERAMRDAEERLAEGDGEGAVDAQGRALQALLNGAQGLAGQMRQAQQGEGGEGQESTQGSSGRDPLGRTPGRSLSDGDTQVPGSDESSIVRARRILEELRRRLGDPTRPGEERDYLERLLRRE</sequence>
<name>A0A7W5Z289_9HYPH</name>
<feature type="compositionally biased region" description="Basic and acidic residues" evidence="1">
    <location>
        <begin position="795"/>
        <end position="824"/>
    </location>
</feature>
<feature type="region of interest" description="Disordered" evidence="1">
    <location>
        <begin position="650"/>
        <end position="669"/>
    </location>
</feature>
<feature type="compositionally biased region" description="Polar residues" evidence="1">
    <location>
        <begin position="777"/>
        <end position="788"/>
    </location>
</feature>
<feature type="compositionally biased region" description="Gly residues" evidence="1">
    <location>
        <begin position="654"/>
        <end position="664"/>
    </location>
</feature>
<dbReference type="RefSeq" id="WP_183750379.1">
    <property type="nucleotide sequence ID" value="NZ_JACICC010000001.1"/>
</dbReference>
<evidence type="ECO:0000256" key="1">
    <source>
        <dbReference type="SAM" id="MobiDB-lite"/>
    </source>
</evidence>
<dbReference type="NCBIfam" id="TIGR02302">
    <property type="entry name" value="aProt_lowcomp"/>
    <property type="match status" value="1"/>
</dbReference>
<keyword evidence="2" id="KW-0472">Membrane</keyword>
<evidence type="ECO:0000313" key="4">
    <source>
        <dbReference type="Proteomes" id="UP000537592"/>
    </source>
</evidence>
<evidence type="ECO:0000313" key="3">
    <source>
        <dbReference type="EMBL" id="MBB3808381.1"/>
    </source>
</evidence>
<proteinExistence type="predicted"/>